<proteinExistence type="predicted"/>
<organism evidence="1 2">
    <name type="scientific">Phakopsora pachyrhizi</name>
    <name type="common">Asian soybean rust disease fungus</name>
    <dbReference type="NCBI Taxonomy" id="170000"/>
    <lineage>
        <taxon>Eukaryota</taxon>
        <taxon>Fungi</taxon>
        <taxon>Dikarya</taxon>
        <taxon>Basidiomycota</taxon>
        <taxon>Pucciniomycotina</taxon>
        <taxon>Pucciniomycetes</taxon>
        <taxon>Pucciniales</taxon>
        <taxon>Phakopsoraceae</taxon>
        <taxon>Phakopsora</taxon>
    </lineage>
</organism>
<dbReference type="AlphaFoldDB" id="A0AAV0AKA6"/>
<evidence type="ECO:0000313" key="1">
    <source>
        <dbReference type="EMBL" id="CAH7668772.1"/>
    </source>
</evidence>
<dbReference type="Proteomes" id="UP001153365">
    <property type="component" value="Unassembled WGS sequence"/>
</dbReference>
<dbReference type="EMBL" id="CALTRL010000605">
    <property type="protein sequence ID" value="CAH7668772.1"/>
    <property type="molecule type" value="Genomic_DNA"/>
</dbReference>
<gene>
    <name evidence="1" type="ORF">PPACK8108_LOCUS3324</name>
</gene>
<comment type="caution">
    <text evidence="1">The sequence shown here is derived from an EMBL/GenBank/DDBJ whole genome shotgun (WGS) entry which is preliminary data.</text>
</comment>
<accession>A0AAV0AKA6</accession>
<keyword evidence="2" id="KW-1185">Reference proteome</keyword>
<reference evidence="1" key="1">
    <citation type="submission" date="2022-06" db="EMBL/GenBank/DDBJ databases">
        <authorList>
            <consortium name="SYNGENTA / RWTH Aachen University"/>
        </authorList>
    </citation>
    <scope>NUCLEOTIDE SEQUENCE</scope>
</reference>
<name>A0AAV0AKA6_PHAPC</name>
<evidence type="ECO:0000313" key="2">
    <source>
        <dbReference type="Proteomes" id="UP001153365"/>
    </source>
</evidence>
<protein>
    <submittedName>
        <fullName evidence="1">Expressed protein</fullName>
    </submittedName>
</protein>
<sequence length="267" mass="30758">MIQTPLYSIQSRAMRIQSLALQLSSLTTKFHTLNRSIIPTSNTLDQLINSGLHMPVIFLDEQDRLEAAGQEMNSGETIKFFLALMDQYKESDEIWFDQRTLEAEIDGLRRDVDFQISSTRLSIDRFNSIRAKLDPILSQQSTQKAQIEGNARVLAPRSKKFLDQSELNQSIILNLCLGSYWVQSSLNGLTEGVRLYKLVIGTLESFEVQKQLMNNCKERLTHLIESVNDLDRLYPSRHWELLDSECLKVGPKERDYKEAYKVLNLEL</sequence>